<feature type="domain" description="Response regulatory" evidence="2">
    <location>
        <begin position="3"/>
        <end position="117"/>
    </location>
</feature>
<dbReference type="Gene3D" id="3.40.50.2300">
    <property type="match status" value="1"/>
</dbReference>
<dbReference type="RefSeq" id="WP_066675655.1">
    <property type="nucleotide sequence ID" value="NZ_CP033934.1"/>
</dbReference>
<feature type="domain" description="HTH LytTR-type" evidence="3">
    <location>
        <begin position="147"/>
        <end position="250"/>
    </location>
</feature>
<reference evidence="5 7" key="2">
    <citation type="submission" date="2018-06" db="EMBL/GenBank/DDBJ databases">
        <authorList>
            <consortium name="Pathogen Informatics"/>
            <person name="Doyle S."/>
        </authorList>
    </citation>
    <scope>NUCLEOTIDE SEQUENCE [LARGE SCALE GENOMIC DNA]</scope>
    <source>
        <strain evidence="5 7">NCTC11212</strain>
    </source>
</reference>
<evidence type="ECO:0000259" key="3">
    <source>
        <dbReference type="PROSITE" id="PS50930"/>
    </source>
</evidence>
<dbReference type="EMBL" id="UAVR01000015">
    <property type="protein sequence ID" value="SQA91500.1"/>
    <property type="molecule type" value="Genomic_DNA"/>
</dbReference>
<sequence>MIKAIIVDDEKNAVENLKLILEKKFPNEIDIVATANGVDQAYDLFLKFFPELIFLDIEMPTKNGFELLKILNNYDFEVVFVTAFSQYGIDAVKFSALDYVLKPIDFNELNLSIQKAKKRISEKKVNKSLENLVDYLKYENDKSSHKIAISSLKEIHFVAVNEIIRCESSNSYTTIILENREQIVSTTSLFEYQSLLEKYGFIRCHQSHLVNKNFIKSIKKSEGNILLLTNKDEIPMSRDKKKLVKDQFKL</sequence>
<dbReference type="PANTHER" id="PTHR37299:SF1">
    <property type="entry name" value="STAGE 0 SPORULATION PROTEIN A HOMOLOG"/>
    <property type="match status" value="1"/>
</dbReference>
<protein>
    <submittedName>
        <fullName evidence="5">Probable transcriptional regulatory protein YehT</fullName>
    </submittedName>
    <submittedName>
        <fullName evidence="4">Two component transcriptional regulator, LytTR family</fullName>
    </submittedName>
</protein>
<evidence type="ECO:0000259" key="2">
    <source>
        <dbReference type="PROSITE" id="PS50110"/>
    </source>
</evidence>
<dbReference type="PROSITE" id="PS50110">
    <property type="entry name" value="RESPONSE_REGULATORY"/>
    <property type="match status" value="1"/>
</dbReference>
<dbReference type="PANTHER" id="PTHR37299">
    <property type="entry name" value="TRANSCRIPTIONAL REGULATOR-RELATED"/>
    <property type="match status" value="1"/>
</dbReference>
<evidence type="ECO:0000313" key="6">
    <source>
        <dbReference type="Proteomes" id="UP000190669"/>
    </source>
</evidence>
<evidence type="ECO:0000256" key="1">
    <source>
        <dbReference type="PROSITE-ProRule" id="PRU00169"/>
    </source>
</evidence>
<accession>A0AAX2INW8</accession>
<dbReference type="Proteomes" id="UP000190669">
    <property type="component" value="Unassembled WGS sequence"/>
</dbReference>
<gene>
    <name evidence="5" type="primary">yehT_4</name>
    <name evidence="5" type="ORF">NCTC11212_03134</name>
    <name evidence="4" type="ORF">SAMN05421800_106122</name>
</gene>
<dbReference type="InterPro" id="IPR046947">
    <property type="entry name" value="LytR-like"/>
</dbReference>
<comment type="caution">
    <text evidence="5">The sequence shown here is derived from an EMBL/GenBank/DDBJ whole genome shotgun (WGS) entry which is preliminary data.</text>
</comment>
<dbReference type="Proteomes" id="UP000251937">
    <property type="component" value="Unassembled WGS sequence"/>
</dbReference>
<dbReference type="GO" id="GO:0003677">
    <property type="term" value="F:DNA binding"/>
    <property type="evidence" value="ECO:0007669"/>
    <property type="project" value="InterPro"/>
</dbReference>
<dbReference type="EMBL" id="FUZE01000006">
    <property type="protein sequence ID" value="SKB69909.1"/>
    <property type="molecule type" value="Genomic_DNA"/>
</dbReference>
<dbReference type="InterPro" id="IPR007492">
    <property type="entry name" value="LytTR_DNA-bd_dom"/>
</dbReference>
<name>A0AAX2INW8_9FLAO</name>
<dbReference type="AlphaFoldDB" id="A0AAX2INW8"/>
<proteinExistence type="predicted"/>
<dbReference type="GO" id="GO:0000156">
    <property type="term" value="F:phosphorelay response regulator activity"/>
    <property type="evidence" value="ECO:0007669"/>
    <property type="project" value="InterPro"/>
</dbReference>
<dbReference type="SUPFAM" id="SSF52172">
    <property type="entry name" value="CheY-like"/>
    <property type="match status" value="1"/>
</dbReference>
<dbReference type="SMART" id="SM00850">
    <property type="entry name" value="LytTR"/>
    <property type="match status" value="1"/>
</dbReference>
<dbReference type="Pfam" id="PF00072">
    <property type="entry name" value="Response_reg"/>
    <property type="match status" value="1"/>
</dbReference>
<evidence type="ECO:0000313" key="4">
    <source>
        <dbReference type="EMBL" id="SKB69909.1"/>
    </source>
</evidence>
<keyword evidence="6" id="KW-1185">Reference proteome</keyword>
<dbReference type="InterPro" id="IPR011006">
    <property type="entry name" value="CheY-like_superfamily"/>
</dbReference>
<dbReference type="KEGG" id="cbp:EB354_08180"/>
<keyword evidence="1" id="KW-0597">Phosphoprotein</keyword>
<dbReference type="PROSITE" id="PS50930">
    <property type="entry name" value="HTH_LYTTR"/>
    <property type="match status" value="1"/>
</dbReference>
<evidence type="ECO:0000313" key="5">
    <source>
        <dbReference type="EMBL" id="SQA91500.1"/>
    </source>
</evidence>
<dbReference type="InterPro" id="IPR001789">
    <property type="entry name" value="Sig_transdc_resp-reg_receiver"/>
</dbReference>
<reference evidence="4 6" key="1">
    <citation type="submission" date="2017-02" db="EMBL/GenBank/DDBJ databases">
        <authorList>
            <person name="Varghese N."/>
            <person name="Submissions S."/>
        </authorList>
    </citation>
    <scope>NUCLEOTIDE SEQUENCE [LARGE SCALE GENOMIC DNA]</scope>
    <source>
        <strain evidence="4 6">DSM 16775</strain>
    </source>
</reference>
<dbReference type="Pfam" id="PF04397">
    <property type="entry name" value="LytTR"/>
    <property type="match status" value="1"/>
</dbReference>
<organism evidence="5 7">
    <name type="scientific">Chryseobacterium balustinum</name>
    <dbReference type="NCBI Taxonomy" id="246"/>
    <lineage>
        <taxon>Bacteria</taxon>
        <taxon>Pseudomonadati</taxon>
        <taxon>Bacteroidota</taxon>
        <taxon>Flavobacteriia</taxon>
        <taxon>Flavobacteriales</taxon>
        <taxon>Weeksellaceae</taxon>
        <taxon>Chryseobacterium group</taxon>
        <taxon>Chryseobacterium</taxon>
    </lineage>
</organism>
<dbReference type="Gene3D" id="2.40.50.1020">
    <property type="entry name" value="LytTr DNA-binding domain"/>
    <property type="match status" value="1"/>
</dbReference>
<dbReference type="SMART" id="SM00448">
    <property type="entry name" value="REC"/>
    <property type="match status" value="1"/>
</dbReference>
<feature type="modified residue" description="4-aspartylphosphate" evidence="1">
    <location>
        <position position="56"/>
    </location>
</feature>
<evidence type="ECO:0000313" key="7">
    <source>
        <dbReference type="Proteomes" id="UP000251937"/>
    </source>
</evidence>